<dbReference type="OrthoDB" id="7485566at2759"/>
<dbReference type="Proteomes" id="UP000601435">
    <property type="component" value="Unassembled WGS sequence"/>
</dbReference>
<protein>
    <submittedName>
        <fullName evidence="1">Uncharacterized protein</fullName>
    </submittedName>
</protein>
<dbReference type="EMBL" id="CAJNJA010092696">
    <property type="protein sequence ID" value="CAE7940936.1"/>
    <property type="molecule type" value="Genomic_DNA"/>
</dbReference>
<dbReference type="PANTHER" id="PTHR48462:SF1">
    <property type="entry name" value="PROTEIN, PUTATIVE-RELATED"/>
    <property type="match status" value="1"/>
</dbReference>
<sequence>MADPAASAPPPRHRYPVLVAWQARMPITQAGRALQDCAPMSTRISSESFPVDLHRTGYGRTTWSPAASAANWLVGAATAAFTAPALPLLSLQDHPRSSPKQARMLMSPRKPWVTDCYLWPNERSWTTATGLVATHRNGGGVDWHGRCLAALPGGRKKLQRNRSIIANRLGRWGLGERRSLWIEASRNASLDDDAAVDLVRRRVAVGLARLGLPGKAVQRLTGARIAQPTPEVEDAMRAKFPPPPFRQIASSRPPAPPCWELSEDDVLRAARSFPKGSAPGPSGLRGDFLLQVFGEDGADHKSGVSLLAALVLRLANGRAPRGMQPYLGGAKGTALAKTNKQTGRADVRPICTGEVFLRAALPALREHLQPHQLAVGIPAGAEVMPHLLPRWRGHFCGDTGRVCLAYDQSNAHNVVDRHAFLSRMQEVAPGLSRWLEYIYPTNKPSNVFYRDTIILSAAGGQQGCPLMTACHAVVQRMLLESLGLVAPPAGTALTLPRLEPPVQLDIAPCLADDGFLGGASGEVLRALKHLLAVMPQVGLRFSSLQLVAAAGPHHRVNFDPFLALGCSVNGDGDIEVLKSPIGTDAFCQSYSQGLVDKQLGVLDAVAAIPDAQVGFYLLKYSCNASRLHHLSWTTPLAHCEAGLLAFDAGMRAAFQRLVGCSLDSTSWRQATLPLRCGGLGLRPAAAVADAAYLGSRVATAARCTALWPSGPGGADLDRWVASAVARCNLRLHDAGLPSSLRPVITNGLQKSAVTKQLDQAALAQWKADVTPDDVCRLHTGAATGARTLWELPPRLTTTSPMRNSPLQ</sequence>
<comment type="caution">
    <text evidence="1">The sequence shown here is derived from an EMBL/GenBank/DDBJ whole genome shotgun (WGS) entry which is preliminary data.</text>
</comment>
<organism evidence="1 2">
    <name type="scientific">Symbiodinium necroappetens</name>
    <dbReference type="NCBI Taxonomy" id="1628268"/>
    <lineage>
        <taxon>Eukaryota</taxon>
        <taxon>Sar</taxon>
        <taxon>Alveolata</taxon>
        <taxon>Dinophyceae</taxon>
        <taxon>Suessiales</taxon>
        <taxon>Symbiodiniaceae</taxon>
        <taxon>Symbiodinium</taxon>
    </lineage>
</organism>
<feature type="non-terminal residue" evidence="1">
    <location>
        <position position="1"/>
    </location>
</feature>
<dbReference type="PANTHER" id="PTHR48462">
    <property type="entry name" value="PROTEIN, PUTATIVE-RELATED"/>
    <property type="match status" value="1"/>
</dbReference>
<dbReference type="AlphaFoldDB" id="A0A813CA08"/>
<reference evidence="1" key="1">
    <citation type="submission" date="2021-02" db="EMBL/GenBank/DDBJ databases">
        <authorList>
            <person name="Dougan E. K."/>
            <person name="Rhodes N."/>
            <person name="Thang M."/>
            <person name="Chan C."/>
        </authorList>
    </citation>
    <scope>NUCLEOTIDE SEQUENCE</scope>
</reference>
<evidence type="ECO:0000313" key="1">
    <source>
        <dbReference type="EMBL" id="CAE7940936.1"/>
    </source>
</evidence>
<accession>A0A813CA08</accession>
<gene>
    <name evidence="1" type="ORF">SNEC2469_LOCUS34088</name>
</gene>
<keyword evidence="2" id="KW-1185">Reference proteome</keyword>
<name>A0A813CA08_9DINO</name>
<evidence type="ECO:0000313" key="2">
    <source>
        <dbReference type="Proteomes" id="UP000601435"/>
    </source>
</evidence>
<proteinExistence type="predicted"/>